<sequence length="373" mass="40638">MLSLPLRRAALSSCRTASAAGSKSRIATGSAAFSAPLQVRNISAGDIFRSTDVPLSADIPPLPVPPLPGRTIEDMVSAGESVLDELGLISWWKPSSYFRMALEGIHTYCDLPWWATIVTATVALRLLLIGVPVMSQKLVAKQSRYRKELNEFKNRIEDARKEGNNLLQQQIFLEQRDFLKSKDIRMGRQLGVLLANGTVFATQFFAIKKMVEVNYPGLSTGGTAWFTDLTVSDPYYALPLISALTMAAVTKVGIEMGTSSDQMPPTMRVFMQYGLPVIIFGVSSQFSSALCVYWCTSNAMSLIYSAAFKAQPIRNVFGIPPVVPAPPTAGKKSAFSEALQNYREGKAAPPSLADLRQKDATSFKKAGRGKPIT</sequence>
<evidence type="ECO:0000256" key="6">
    <source>
        <dbReference type="ARBA" id="ARBA00022989"/>
    </source>
</evidence>
<evidence type="ECO:0000256" key="10">
    <source>
        <dbReference type="SAM" id="Coils"/>
    </source>
</evidence>
<evidence type="ECO:0000256" key="4">
    <source>
        <dbReference type="ARBA" id="ARBA00022792"/>
    </source>
</evidence>
<keyword evidence="10" id="KW-0175">Coiled coil</keyword>
<feature type="transmembrane region" description="Helical" evidence="12">
    <location>
        <begin position="275"/>
        <end position="295"/>
    </location>
</feature>
<dbReference type="Proteomes" id="UP000835052">
    <property type="component" value="Unassembled WGS sequence"/>
</dbReference>
<evidence type="ECO:0000256" key="2">
    <source>
        <dbReference type="ARBA" id="ARBA00009877"/>
    </source>
</evidence>
<proteinExistence type="inferred from homology"/>
<evidence type="ECO:0000259" key="13">
    <source>
        <dbReference type="Pfam" id="PF02096"/>
    </source>
</evidence>
<evidence type="ECO:0000256" key="8">
    <source>
        <dbReference type="ARBA" id="ARBA00023136"/>
    </source>
</evidence>
<dbReference type="GO" id="GO:0032977">
    <property type="term" value="F:membrane insertase activity"/>
    <property type="evidence" value="ECO:0007669"/>
    <property type="project" value="InterPro"/>
</dbReference>
<dbReference type="EMBL" id="CAJGYM010000004">
    <property type="protein sequence ID" value="CAD6186357.1"/>
    <property type="molecule type" value="Genomic_DNA"/>
</dbReference>
<keyword evidence="15" id="KW-1185">Reference proteome</keyword>
<dbReference type="PANTHER" id="PTHR12428:SF66">
    <property type="entry name" value="MITOCHONDRIAL INNER MEMBRANE PROTEIN OXA1L"/>
    <property type="match status" value="1"/>
</dbReference>
<comment type="caution">
    <text evidence="14">The sequence shown here is derived from an EMBL/GenBank/DDBJ whole genome shotgun (WGS) entry which is preliminary data.</text>
</comment>
<protein>
    <recommendedName>
        <fullName evidence="13">Membrane insertase YidC/Oxa/ALB C-terminal domain-containing protein</fullName>
    </recommendedName>
</protein>
<gene>
    <name evidence="14" type="ORF">CAUJ_LOCUS2276</name>
</gene>
<comment type="subcellular location">
    <subcellularLocation>
        <location evidence="9">Membrane</location>
        <topology evidence="9">Multi-pass membrane protein</topology>
    </subcellularLocation>
    <subcellularLocation>
        <location evidence="1">Mitochondrion inner membrane</location>
        <topology evidence="1">Multi-pass membrane protein</topology>
    </subcellularLocation>
</comment>
<dbReference type="Pfam" id="PF02096">
    <property type="entry name" value="60KD_IMP"/>
    <property type="match status" value="1"/>
</dbReference>
<organism evidence="14 15">
    <name type="scientific">Caenorhabditis auriculariae</name>
    <dbReference type="NCBI Taxonomy" id="2777116"/>
    <lineage>
        <taxon>Eukaryota</taxon>
        <taxon>Metazoa</taxon>
        <taxon>Ecdysozoa</taxon>
        <taxon>Nematoda</taxon>
        <taxon>Chromadorea</taxon>
        <taxon>Rhabditida</taxon>
        <taxon>Rhabditina</taxon>
        <taxon>Rhabditomorpha</taxon>
        <taxon>Rhabditoidea</taxon>
        <taxon>Rhabditidae</taxon>
        <taxon>Peloderinae</taxon>
        <taxon>Caenorhabditis</taxon>
    </lineage>
</organism>
<accession>A0A8S1GRQ2</accession>
<feature type="transmembrane region" description="Helical" evidence="12">
    <location>
        <begin position="190"/>
        <end position="207"/>
    </location>
</feature>
<feature type="transmembrane region" description="Helical" evidence="12">
    <location>
        <begin position="113"/>
        <end position="134"/>
    </location>
</feature>
<comment type="similarity">
    <text evidence="2 9">Belongs to the OXA1/ALB3/YidC family.</text>
</comment>
<evidence type="ECO:0000256" key="7">
    <source>
        <dbReference type="ARBA" id="ARBA00023128"/>
    </source>
</evidence>
<reference evidence="14" key="1">
    <citation type="submission" date="2020-10" db="EMBL/GenBank/DDBJ databases">
        <authorList>
            <person name="Kikuchi T."/>
        </authorList>
    </citation>
    <scope>NUCLEOTIDE SEQUENCE</scope>
    <source>
        <strain evidence="14">NKZ352</strain>
    </source>
</reference>
<dbReference type="InterPro" id="IPR028055">
    <property type="entry name" value="YidC/Oxa/ALB_C"/>
</dbReference>
<feature type="region of interest" description="Disordered" evidence="11">
    <location>
        <begin position="345"/>
        <end position="373"/>
    </location>
</feature>
<evidence type="ECO:0000256" key="12">
    <source>
        <dbReference type="SAM" id="Phobius"/>
    </source>
</evidence>
<evidence type="ECO:0000256" key="1">
    <source>
        <dbReference type="ARBA" id="ARBA00004448"/>
    </source>
</evidence>
<evidence type="ECO:0000256" key="9">
    <source>
        <dbReference type="RuleBase" id="RU003945"/>
    </source>
</evidence>
<dbReference type="GO" id="GO:0005743">
    <property type="term" value="C:mitochondrial inner membrane"/>
    <property type="evidence" value="ECO:0007669"/>
    <property type="project" value="UniProtKB-SubCell"/>
</dbReference>
<evidence type="ECO:0000313" key="15">
    <source>
        <dbReference type="Proteomes" id="UP000835052"/>
    </source>
</evidence>
<keyword evidence="7" id="KW-0496">Mitochondrion</keyword>
<keyword evidence="6 12" id="KW-1133">Transmembrane helix</keyword>
<evidence type="ECO:0000256" key="3">
    <source>
        <dbReference type="ARBA" id="ARBA00022692"/>
    </source>
</evidence>
<feature type="coiled-coil region" evidence="10">
    <location>
        <begin position="142"/>
        <end position="169"/>
    </location>
</feature>
<dbReference type="CDD" id="cd20069">
    <property type="entry name" value="5TM_Oxa1-like"/>
    <property type="match status" value="1"/>
</dbReference>
<keyword evidence="4" id="KW-0999">Mitochondrion inner membrane</keyword>
<evidence type="ECO:0000256" key="11">
    <source>
        <dbReference type="SAM" id="MobiDB-lite"/>
    </source>
</evidence>
<dbReference type="InterPro" id="IPR001708">
    <property type="entry name" value="YidC/ALB3/OXA1/COX18"/>
</dbReference>
<dbReference type="OrthoDB" id="2148490at2759"/>
<feature type="domain" description="Membrane insertase YidC/Oxa/ALB C-terminal" evidence="13">
    <location>
        <begin position="113"/>
        <end position="305"/>
    </location>
</feature>
<keyword evidence="8 12" id="KW-0472">Membrane</keyword>
<dbReference type="AlphaFoldDB" id="A0A8S1GRQ2"/>
<dbReference type="GO" id="GO:0032979">
    <property type="term" value="P:protein insertion into mitochondrial inner membrane from matrix"/>
    <property type="evidence" value="ECO:0007669"/>
    <property type="project" value="TreeGrafter"/>
</dbReference>
<keyword evidence="5" id="KW-0809">Transit peptide</keyword>
<evidence type="ECO:0000256" key="5">
    <source>
        <dbReference type="ARBA" id="ARBA00022946"/>
    </source>
</evidence>
<name>A0A8S1GRQ2_9PELO</name>
<evidence type="ECO:0000313" key="14">
    <source>
        <dbReference type="EMBL" id="CAD6186357.1"/>
    </source>
</evidence>
<dbReference type="PANTHER" id="PTHR12428">
    <property type="entry name" value="OXA1"/>
    <property type="match status" value="1"/>
</dbReference>
<keyword evidence="3 9" id="KW-0812">Transmembrane</keyword>